<name>A0A8T0JE19_CERPU</name>
<evidence type="ECO:0000313" key="1">
    <source>
        <dbReference type="EMBL" id="KAG0593332.1"/>
    </source>
</evidence>
<evidence type="ECO:0000313" key="2">
    <source>
        <dbReference type="Proteomes" id="UP000822688"/>
    </source>
</evidence>
<dbReference type="Proteomes" id="UP000822688">
    <property type="component" value="Chromosome 1"/>
</dbReference>
<protein>
    <submittedName>
        <fullName evidence="1">Uncharacterized protein</fullName>
    </submittedName>
</protein>
<keyword evidence="2" id="KW-1185">Reference proteome</keyword>
<sequence>MQILDKREPSVCHCRLPSLYFSCPTTSASFKIAHVLVRNATIQHMLQRPQLTPRKALIAHVSSLSIQLKHISHRHTFQMRHTSNL</sequence>
<dbReference type="EMBL" id="CM026421">
    <property type="protein sequence ID" value="KAG0593332.1"/>
    <property type="molecule type" value="Genomic_DNA"/>
</dbReference>
<comment type="caution">
    <text evidence="1">The sequence shown here is derived from an EMBL/GenBank/DDBJ whole genome shotgun (WGS) entry which is preliminary data.</text>
</comment>
<gene>
    <name evidence="1" type="ORF">KC19_1G321900</name>
</gene>
<organism evidence="1 2">
    <name type="scientific">Ceratodon purpureus</name>
    <name type="common">Fire moss</name>
    <name type="synonym">Dicranum purpureum</name>
    <dbReference type="NCBI Taxonomy" id="3225"/>
    <lineage>
        <taxon>Eukaryota</taxon>
        <taxon>Viridiplantae</taxon>
        <taxon>Streptophyta</taxon>
        <taxon>Embryophyta</taxon>
        <taxon>Bryophyta</taxon>
        <taxon>Bryophytina</taxon>
        <taxon>Bryopsida</taxon>
        <taxon>Dicranidae</taxon>
        <taxon>Pseudoditrichales</taxon>
        <taxon>Ditrichaceae</taxon>
        <taxon>Ceratodon</taxon>
    </lineage>
</organism>
<proteinExistence type="predicted"/>
<accession>A0A8T0JE19</accession>
<dbReference type="AlphaFoldDB" id="A0A8T0JE19"/>
<reference evidence="1" key="1">
    <citation type="submission" date="2020-06" db="EMBL/GenBank/DDBJ databases">
        <title>WGS assembly of Ceratodon purpureus strain R40.</title>
        <authorList>
            <person name="Carey S.B."/>
            <person name="Jenkins J."/>
            <person name="Shu S."/>
            <person name="Lovell J.T."/>
            <person name="Sreedasyam A."/>
            <person name="Maumus F."/>
            <person name="Tiley G.P."/>
            <person name="Fernandez-Pozo N."/>
            <person name="Barry K."/>
            <person name="Chen C."/>
            <person name="Wang M."/>
            <person name="Lipzen A."/>
            <person name="Daum C."/>
            <person name="Saski C.A."/>
            <person name="Payton A.C."/>
            <person name="Mcbreen J.C."/>
            <person name="Conrad R.E."/>
            <person name="Kollar L.M."/>
            <person name="Olsson S."/>
            <person name="Huttunen S."/>
            <person name="Landis J.B."/>
            <person name="Wickett N.J."/>
            <person name="Johnson M.G."/>
            <person name="Rensing S.A."/>
            <person name="Grimwood J."/>
            <person name="Schmutz J."/>
            <person name="Mcdaniel S.F."/>
        </authorList>
    </citation>
    <scope>NUCLEOTIDE SEQUENCE</scope>
    <source>
        <strain evidence="1">R40</strain>
    </source>
</reference>